<dbReference type="CDD" id="cd05930">
    <property type="entry name" value="A_NRPS"/>
    <property type="match status" value="1"/>
</dbReference>
<dbReference type="Gene3D" id="3.40.50.12780">
    <property type="entry name" value="N-terminal domain of ligase-like"/>
    <property type="match status" value="1"/>
</dbReference>
<dbReference type="InterPro" id="IPR020806">
    <property type="entry name" value="PKS_PP-bd"/>
</dbReference>
<dbReference type="EMBL" id="PVNG01000017">
    <property type="protein sequence ID" value="PRX60371.1"/>
    <property type="molecule type" value="Genomic_DNA"/>
</dbReference>
<dbReference type="Gene3D" id="3.30.559.30">
    <property type="entry name" value="Nonribosomal peptide synthetase, condensation domain"/>
    <property type="match status" value="1"/>
</dbReference>
<evidence type="ECO:0000256" key="2">
    <source>
        <dbReference type="ARBA" id="ARBA00022450"/>
    </source>
</evidence>
<dbReference type="PANTHER" id="PTHR45527:SF1">
    <property type="entry name" value="FATTY ACID SYNTHASE"/>
    <property type="match status" value="1"/>
</dbReference>
<dbReference type="InterPro" id="IPR006162">
    <property type="entry name" value="Ppantetheine_attach_site"/>
</dbReference>
<dbReference type="PROSITE" id="PS00012">
    <property type="entry name" value="PHOSPHOPANTETHEINE"/>
    <property type="match status" value="1"/>
</dbReference>
<name>A0A2T0MQF9_9ACTN</name>
<dbReference type="SUPFAM" id="SSF52777">
    <property type="entry name" value="CoA-dependent acyltransferases"/>
    <property type="match status" value="2"/>
</dbReference>
<evidence type="ECO:0000256" key="1">
    <source>
        <dbReference type="ARBA" id="ARBA00001957"/>
    </source>
</evidence>
<reference evidence="6 7" key="1">
    <citation type="submission" date="2018-03" db="EMBL/GenBank/DDBJ databases">
        <title>Genomic Encyclopedia of Type Strains, Phase III (KMG-III): the genomes of soil and plant-associated and newly described type strains.</title>
        <authorList>
            <person name="Whitman W."/>
        </authorList>
    </citation>
    <scope>NUCLEOTIDE SEQUENCE [LARGE SCALE GENOMIC DNA]</scope>
    <source>
        <strain evidence="6 7">CGMCC 4.7104</strain>
    </source>
</reference>
<dbReference type="SMART" id="SM00823">
    <property type="entry name" value="PKS_PP"/>
    <property type="match status" value="1"/>
</dbReference>
<evidence type="ECO:0000259" key="5">
    <source>
        <dbReference type="PROSITE" id="PS50075"/>
    </source>
</evidence>
<feature type="domain" description="Carrier" evidence="5">
    <location>
        <begin position="1022"/>
        <end position="1097"/>
    </location>
</feature>
<dbReference type="AlphaFoldDB" id="A0A2T0MQF9"/>
<dbReference type="Pfam" id="PF00550">
    <property type="entry name" value="PP-binding"/>
    <property type="match status" value="1"/>
</dbReference>
<accession>A0A2T0MQF9</accession>
<proteinExistence type="predicted"/>
<keyword evidence="4" id="KW-0175">Coiled coil</keyword>
<feature type="coiled-coil region" evidence="4">
    <location>
        <begin position="17"/>
        <end position="44"/>
    </location>
</feature>
<keyword evidence="3" id="KW-0597">Phosphoprotein</keyword>
<keyword evidence="2" id="KW-0596">Phosphopantetheine</keyword>
<evidence type="ECO:0000256" key="3">
    <source>
        <dbReference type="ARBA" id="ARBA00022553"/>
    </source>
</evidence>
<evidence type="ECO:0000313" key="7">
    <source>
        <dbReference type="Proteomes" id="UP000238312"/>
    </source>
</evidence>
<dbReference type="SUPFAM" id="SSF56801">
    <property type="entry name" value="Acetyl-CoA synthetase-like"/>
    <property type="match status" value="1"/>
</dbReference>
<dbReference type="InterPro" id="IPR042099">
    <property type="entry name" value="ANL_N_sf"/>
</dbReference>
<dbReference type="InterPro" id="IPR036736">
    <property type="entry name" value="ACP-like_sf"/>
</dbReference>
<dbReference type="FunFam" id="3.40.50.12780:FF:000012">
    <property type="entry name" value="Non-ribosomal peptide synthetase"/>
    <property type="match status" value="1"/>
</dbReference>
<dbReference type="Gene3D" id="3.40.50.1820">
    <property type="entry name" value="alpha/beta hydrolase"/>
    <property type="match status" value="1"/>
</dbReference>
<dbReference type="PANTHER" id="PTHR45527">
    <property type="entry name" value="NONRIBOSOMAL PEPTIDE SYNTHETASE"/>
    <property type="match status" value="1"/>
</dbReference>
<dbReference type="GO" id="GO:0043041">
    <property type="term" value="P:amino acid activation for nonribosomal peptide biosynthetic process"/>
    <property type="evidence" value="ECO:0007669"/>
    <property type="project" value="TreeGrafter"/>
</dbReference>
<dbReference type="InterPro" id="IPR020845">
    <property type="entry name" value="AMP-binding_CS"/>
</dbReference>
<dbReference type="CDD" id="cd19531">
    <property type="entry name" value="LCL_NRPS-like"/>
    <property type="match status" value="1"/>
</dbReference>
<dbReference type="GO" id="GO:0044550">
    <property type="term" value="P:secondary metabolite biosynthetic process"/>
    <property type="evidence" value="ECO:0007669"/>
    <property type="project" value="TreeGrafter"/>
</dbReference>
<comment type="cofactor">
    <cofactor evidence="1">
        <name>pantetheine 4'-phosphate</name>
        <dbReference type="ChEBI" id="CHEBI:47942"/>
    </cofactor>
</comment>
<dbReference type="InterPro" id="IPR001242">
    <property type="entry name" value="Condensation_dom"/>
</dbReference>
<dbReference type="InterPro" id="IPR009081">
    <property type="entry name" value="PP-bd_ACP"/>
</dbReference>
<dbReference type="PROSITE" id="PS50075">
    <property type="entry name" value="CARRIER"/>
    <property type="match status" value="1"/>
</dbReference>
<dbReference type="PROSITE" id="PS00455">
    <property type="entry name" value="AMP_BINDING"/>
    <property type="match status" value="1"/>
</dbReference>
<dbReference type="Pfam" id="PF00668">
    <property type="entry name" value="Condensation"/>
    <property type="match status" value="1"/>
</dbReference>
<dbReference type="InterPro" id="IPR010071">
    <property type="entry name" value="AA_adenyl_dom"/>
</dbReference>
<dbReference type="GO" id="GO:0031177">
    <property type="term" value="F:phosphopantetheine binding"/>
    <property type="evidence" value="ECO:0007669"/>
    <property type="project" value="InterPro"/>
</dbReference>
<dbReference type="SUPFAM" id="SSF47336">
    <property type="entry name" value="ACP-like"/>
    <property type="match status" value="1"/>
</dbReference>
<dbReference type="Gene3D" id="3.30.300.30">
    <property type="match status" value="1"/>
</dbReference>
<dbReference type="FunFam" id="2.30.38.10:FF:000001">
    <property type="entry name" value="Non-ribosomal peptide synthetase PvdI"/>
    <property type="match status" value="1"/>
</dbReference>
<dbReference type="GO" id="GO:0003824">
    <property type="term" value="F:catalytic activity"/>
    <property type="evidence" value="ECO:0007669"/>
    <property type="project" value="InterPro"/>
</dbReference>
<dbReference type="InterPro" id="IPR045851">
    <property type="entry name" value="AMP-bd_C_sf"/>
</dbReference>
<dbReference type="GO" id="GO:0072330">
    <property type="term" value="P:monocarboxylic acid biosynthetic process"/>
    <property type="evidence" value="ECO:0007669"/>
    <property type="project" value="UniProtKB-ARBA"/>
</dbReference>
<dbReference type="Pfam" id="PF13193">
    <property type="entry name" value="AMP-binding_C"/>
    <property type="match status" value="1"/>
</dbReference>
<evidence type="ECO:0000313" key="6">
    <source>
        <dbReference type="EMBL" id="PRX60371.1"/>
    </source>
</evidence>
<dbReference type="InterPro" id="IPR000873">
    <property type="entry name" value="AMP-dep_synth/lig_dom"/>
</dbReference>
<keyword evidence="7" id="KW-1185">Reference proteome</keyword>
<dbReference type="FunFam" id="3.40.50.980:FF:000001">
    <property type="entry name" value="Non-ribosomal peptide synthetase"/>
    <property type="match status" value="1"/>
</dbReference>
<dbReference type="InterPro" id="IPR025110">
    <property type="entry name" value="AMP-bd_C"/>
</dbReference>
<dbReference type="RefSeq" id="WP_106247102.1">
    <property type="nucleotide sequence ID" value="NZ_PVNG01000017.1"/>
</dbReference>
<dbReference type="InterPro" id="IPR029058">
    <property type="entry name" value="AB_hydrolase_fold"/>
</dbReference>
<sequence length="1105" mass="120746">MTNSVPGQAIPLQPRERRSASHELAQARQALLNLRARRAEQDRVAIRPVPRDRPLPLSFAQQRLWFLDQWFSNRPVYNSPFALRVRGVIDANVLGRALTMVVARHESLRTRYDAERGVPYQIIDPPPEAVDVPLVDVTGFPEEVRYERARDELTDLVRMSFDLARGPLLRTRLIRIAADDHLLGISIHHIATDGWSGGIFMRECVACYEAVLTGSTAGLPAIDVQYADYAVWQREQQSSAYLSRQLDYWRERLAGLPTLDLPTDRPRPAEWSFRGQTITLHLPEELRLGLGRLARAEQATMLTVTLAAFTALLSRHTGQDDIVVGSIFSGRTTAEIEPLIGFFANTLVLRTSTASDPTLSELIARTRDVVLGAHLNQDVTFNRLVDELAPSRDASRNPLFQVSFTLQHESQAEAAVGGLTIRSEPVQIGTARFDLAVHVTEFPGDGLELWAEFSTELFDPGRIRRLLDQYVHVLHQVVADPGVRLGRLELLTPGELAATIEQSRSPARPGVADRCLHELFERQADADSGRSACRFLGKTTTYGELDRHANRLAHLLRSSDGAVGPESVVGVLLDRGPDLPAALLGIMKAGGAYLPLDPQHPVDRIAYVLRDAGCRTVLTSRRLTGLLPGDVRAVVLDEPSVRQALDELPDDRLPATAGPRHAAYLIYTSGSTGRPKGVVVEHRQIVNFTLAVLEMFRLTPADRLLQFANPAFDTSAFDFYGAFAAGATLVQAPAVTLHDPAALTELMRAERVTVTDLPPSVLAELDPGALPELRALFVGMEPFPGELVNRWNVPGREFHNGYGPTEATVACVDHLCPDGRLDAMPPIGLPMAGCAAYVLDRSGNVVPPGVTGELYIGGDCVARGYHGRAALTAESFLPDPFGAPGSRMYRTGDLARRGEDGTLMFHGRADSQIKIRGLRIEPGEIETLLREHPQVEQALVTACTDGDGPRLVAYVVPGPGATPGSVPDVAELRGHLSRRLPPYMVPAAFEMLDSFPRNVNGKVDRARLPVPDPGAPAAAWIAPRTPIEARLAQAWAEVLGVEKPGVEDDFFALGGNSLKFAQIAARVREDFHVDVELRDLFSHPTIAGLAEVLEPPQDGHDGEGR</sequence>
<protein>
    <submittedName>
        <fullName evidence="6">Amino acid adenylation domain-containing protein</fullName>
    </submittedName>
</protein>
<organism evidence="6 7">
    <name type="scientific">Nonomuraea fuscirosea</name>
    <dbReference type="NCBI Taxonomy" id="1291556"/>
    <lineage>
        <taxon>Bacteria</taxon>
        <taxon>Bacillati</taxon>
        <taxon>Actinomycetota</taxon>
        <taxon>Actinomycetes</taxon>
        <taxon>Streptosporangiales</taxon>
        <taxon>Streptosporangiaceae</taxon>
        <taxon>Nonomuraea</taxon>
    </lineage>
</organism>
<dbReference type="GO" id="GO:0005737">
    <property type="term" value="C:cytoplasm"/>
    <property type="evidence" value="ECO:0007669"/>
    <property type="project" value="TreeGrafter"/>
</dbReference>
<dbReference type="GO" id="GO:0008610">
    <property type="term" value="P:lipid biosynthetic process"/>
    <property type="evidence" value="ECO:0007669"/>
    <property type="project" value="UniProtKB-ARBA"/>
</dbReference>
<dbReference type="Pfam" id="PF00501">
    <property type="entry name" value="AMP-binding"/>
    <property type="match status" value="1"/>
</dbReference>
<comment type="caution">
    <text evidence="6">The sequence shown here is derived from an EMBL/GenBank/DDBJ whole genome shotgun (WGS) entry which is preliminary data.</text>
</comment>
<dbReference type="Gene3D" id="3.30.559.10">
    <property type="entry name" value="Chloramphenicol acetyltransferase-like domain"/>
    <property type="match status" value="1"/>
</dbReference>
<dbReference type="InterPro" id="IPR023213">
    <property type="entry name" value="CAT-like_dom_sf"/>
</dbReference>
<evidence type="ECO:0000256" key="4">
    <source>
        <dbReference type="SAM" id="Coils"/>
    </source>
</evidence>
<dbReference type="NCBIfam" id="TIGR01733">
    <property type="entry name" value="AA-adenyl-dom"/>
    <property type="match status" value="1"/>
</dbReference>
<dbReference type="FunFam" id="1.10.1200.10:FF:000016">
    <property type="entry name" value="Non-ribosomal peptide synthase"/>
    <property type="match status" value="1"/>
</dbReference>
<gene>
    <name evidence="6" type="ORF">B0I32_117138</name>
</gene>
<dbReference type="Proteomes" id="UP000238312">
    <property type="component" value="Unassembled WGS sequence"/>
</dbReference>
<dbReference type="OrthoDB" id="3671989at2"/>